<keyword evidence="1" id="KW-0479">Metal-binding</keyword>
<dbReference type="PANTHER" id="PTHR24379">
    <property type="entry name" value="KRAB AND ZINC FINGER DOMAIN-CONTAINING"/>
    <property type="match status" value="1"/>
</dbReference>
<comment type="caution">
    <text evidence="7">The sequence shown here is derived from an EMBL/GenBank/DDBJ whole genome shotgun (WGS) entry which is preliminary data.</text>
</comment>
<keyword evidence="4" id="KW-0862">Zinc</keyword>
<reference evidence="7" key="1">
    <citation type="journal article" date="2023" name="Mol. Phylogenet. Evol.">
        <title>Genome-scale phylogeny and comparative genomics of the fungal order Sordariales.</title>
        <authorList>
            <person name="Hensen N."/>
            <person name="Bonometti L."/>
            <person name="Westerberg I."/>
            <person name="Brannstrom I.O."/>
            <person name="Guillou S."/>
            <person name="Cros-Aarteil S."/>
            <person name="Calhoun S."/>
            <person name="Haridas S."/>
            <person name="Kuo A."/>
            <person name="Mondo S."/>
            <person name="Pangilinan J."/>
            <person name="Riley R."/>
            <person name="LaButti K."/>
            <person name="Andreopoulos B."/>
            <person name="Lipzen A."/>
            <person name="Chen C."/>
            <person name="Yan M."/>
            <person name="Daum C."/>
            <person name="Ng V."/>
            <person name="Clum A."/>
            <person name="Steindorff A."/>
            <person name="Ohm R.A."/>
            <person name="Martin F."/>
            <person name="Silar P."/>
            <person name="Natvig D.O."/>
            <person name="Lalanne C."/>
            <person name="Gautier V."/>
            <person name="Ament-Velasquez S.L."/>
            <person name="Kruys A."/>
            <person name="Hutchinson M.I."/>
            <person name="Powell A.J."/>
            <person name="Barry K."/>
            <person name="Miller A.N."/>
            <person name="Grigoriev I.V."/>
            <person name="Debuchy R."/>
            <person name="Gladieux P."/>
            <person name="Hiltunen Thoren M."/>
            <person name="Johannesson H."/>
        </authorList>
    </citation>
    <scope>NUCLEOTIDE SEQUENCE</scope>
    <source>
        <strain evidence="7">PSN293</strain>
    </source>
</reference>
<dbReference type="EMBL" id="MU858117">
    <property type="protein sequence ID" value="KAK4212950.1"/>
    <property type="molecule type" value="Genomic_DNA"/>
</dbReference>
<keyword evidence="8" id="KW-1185">Reference proteome</keyword>
<dbReference type="SMART" id="SM00355">
    <property type="entry name" value="ZnF_C2H2"/>
    <property type="match status" value="6"/>
</dbReference>
<gene>
    <name evidence="7" type="ORF">QBC37DRAFT_441074</name>
</gene>
<dbReference type="PANTHER" id="PTHR24379:SF121">
    <property type="entry name" value="C2H2-TYPE DOMAIN-CONTAINING PROTEIN"/>
    <property type="match status" value="1"/>
</dbReference>
<dbReference type="GO" id="GO:0008270">
    <property type="term" value="F:zinc ion binding"/>
    <property type="evidence" value="ECO:0007669"/>
    <property type="project" value="UniProtKB-KW"/>
</dbReference>
<protein>
    <recommendedName>
        <fullName evidence="6">C2H2-type domain-containing protein</fullName>
    </recommendedName>
</protein>
<dbReference type="SUPFAM" id="SSF57667">
    <property type="entry name" value="beta-beta-alpha zinc fingers"/>
    <property type="match status" value="3"/>
</dbReference>
<accession>A0AAN7B9F6</accession>
<keyword evidence="2" id="KW-0677">Repeat</keyword>
<organism evidence="7 8">
    <name type="scientific">Rhypophila decipiens</name>
    <dbReference type="NCBI Taxonomy" id="261697"/>
    <lineage>
        <taxon>Eukaryota</taxon>
        <taxon>Fungi</taxon>
        <taxon>Dikarya</taxon>
        <taxon>Ascomycota</taxon>
        <taxon>Pezizomycotina</taxon>
        <taxon>Sordariomycetes</taxon>
        <taxon>Sordariomycetidae</taxon>
        <taxon>Sordariales</taxon>
        <taxon>Naviculisporaceae</taxon>
        <taxon>Rhypophila</taxon>
    </lineage>
</organism>
<proteinExistence type="predicted"/>
<sequence length="268" mass="30852">MFECGDCDRVFPAGWRARDQHCDATGHHPPDFECDTCDEWFCSEASLHVHMNSRNHWSEGKSHECAVCPSRFFGKVDCTKHEISDHWHCSDCDRTFQSKNNINMHMNSRVHRGRDMKCPFCKKPYTTATGMVHHLEAGSCPVAKNLSRDQVYRFVRQKDPTGIISKKLIGWTGEPSYEVTSKSWDGDCYRCVLCQRGFGSVRSLQAHLDSPFHKQALYHCPNRNCGMEFKVLAAVINHLESESCNAMRFETVQRHITDLVSSDRRLEF</sequence>
<dbReference type="Pfam" id="PF12874">
    <property type="entry name" value="zf-met"/>
    <property type="match status" value="2"/>
</dbReference>
<evidence type="ECO:0000256" key="4">
    <source>
        <dbReference type="ARBA" id="ARBA00022833"/>
    </source>
</evidence>
<evidence type="ECO:0000259" key="6">
    <source>
        <dbReference type="PROSITE" id="PS50157"/>
    </source>
</evidence>
<dbReference type="Gene3D" id="3.30.160.60">
    <property type="entry name" value="Classic Zinc Finger"/>
    <property type="match status" value="3"/>
</dbReference>
<evidence type="ECO:0000256" key="2">
    <source>
        <dbReference type="ARBA" id="ARBA00022737"/>
    </source>
</evidence>
<reference evidence="7" key="2">
    <citation type="submission" date="2023-05" db="EMBL/GenBank/DDBJ databases">
        <authorList>
            <consortium name="Lawrence Berkeley National Laboratory"/>
            <person name="Steindorff A."/>
            <person name="Hensen N."/>
            <person name="Bonometti L."/>
            <person name="Westerberg I."/>
            <person name="Brannstrom I.O."/>
            <person name="Guillou S."/>
            <person name="Cros-Aarteil S."/>
            <person name="Calhoun S."/>
            <person name="Haridas S."/>
            <person name="Kuo A."/>
            <person name="Mondo S."/>
            <person name="Pangilinan J."/>
            <person name="Riley R."/>
            <person name="Labutti K."/>
            <person name="Andreopoulos B."/>
            <person name="Lipzen A."/>
            <person name="Chen C."/>
            <person name="Yanf M."/>
            <person name="Daum C."/>
            <person name="Ng V."/>
            <person name="Clum A."/>
            <person name="Ohm R."/>
            <person name="Martin F."/>
            <person name="Silar P."/>
            <person name="Natvig D."/>
            <person name="Lalanne C."/>
            <person name="Gautier V."/>
            <person name="Ament-Velasquez S.L."/>
            <person name="Kruys A."/>
            <person name="Hutchinson M.I."/>
            <person name="Powell A.J."/>
            <person name="Barry K."/>
            <person name="Miller A.N."/>
            <person name="Grigoriev I.V."/>
            <person name="Debuchy R."/>
            <person name="Gladieux P."/>
            <person name="Thoren M.H."/>
            <person name="Johannesson H."/>
        </authorList>
    </citation>
    <scope>NUCLEOTIDE SEQUENCE</scope>
    <source>
        <strain evidence="7">PSN293</strain>
    </source>
</reference>
<feature type="domain" description="C2H2-type" evidence="6">
    <location>
        <begin position="189"/>
        <end position="213"/>
    </location>
</feature>
<keyword evidence="3 5" id="KW-0863">Zinc-finger</keyword>
<dbReference type="AlphaFoldDB" id="A0AAN7B9F6"/>
<evidence type="ECO:0000256" key="3">
    <source>
        <dbReference type="ARBA" id="ARBA00022771"/>
    </source>
</evidence>
<dbReference type="Proteomes" id="UP001301769">
    <property type="component" value="Unassembled WGS sequence"/>
</dbReference>
<dbReference type="InterPro" id="IPR013087">
    <property type="entry name" value="Znf_C2H2_type"/>
</dbReference>
<dbReference type="InterPro" id="IPR036236">
    <property type="entry name" value="Znf_C2H2_sf"/>
</dbReference>
<dbReference type="PROSITE" id="PS00028">
    <property type="entry name" value="ZINC_FINGER_C2H2_1"/>
    <property type="match status" value="3"/>
</dbReference>
<feature type="domain" description="C2H2-type" evidence="6">
    <location>
        <begin position="87"/>
        <end position="116"/>
    </location>
</feature>
<dbReference type="PROSITE" id="PS50157">
    <property type="entry name" value="ZINC_FINGER_C2H2_2"/>
    <property type="match status" value="3"/>
</dbReference>
<evidence type="ECO:0000256" key="1">
    <source>
        <dbReference type="ARBA" id="ARBA00022723"/>
    </source>
</evidence>
<evidence type="ECO:0000313" key="8">
    <source>
        <dbReference type="Proteomes" id="UP001301769"/>
    </source>
</evidence>
<evidence type="ECO:0000313" key="7">
    <source>
        <dbReference type="EMBL" id="KAK4212950.1"/>
    </source>
</evidence>
<feature type="domain" description="C2H2-type" evidence="6">
    <location>
        <begin position="32"/>
        <end position="61"/>
    </location>
</feature>
<evidence type="ECO:0000256" key="5">
    <source>
        <dbReference type="PROSITE-ProRule" id="PRU00042"/>
    </source>
</evidence>
<name>A0AAN7B9F6_9PEZI</name>